<evidence type="ECO:0000259" key="2">
    <source>
        <dbReference type="Pfam" id="PF01206"/>
    </source>
</evidence>
<proteinExistence type="inferred from homology"/>
<sequence length="80" mass="9021">MQQLDARNLQCPFPVLRANRVLAALPAGSRLEVLATGACIEEHFRVYCERNGHLLLEYSETSGVHRLLIERGEGPPKRPR</sequence>
<gene>
    <name evidence="3" type="ORF">DFQ59_103119</name>
</gene>
<dbReference type="PANTHER" id="PTHR33279">
    <property type="entry name" value="SULFUR CARRIER PROTEIN YEDF-RELATED"/>
    <property type="match status" value="1"/>
</dbReference>
<evidence type="ECO:0000313" key="4">
    <source>
        <dbReference type="Proteomes" id="UP000252707"/>
    </source>
</evidence>
<organism evidence="3 4">
    <name type="scientific">Thioalbus denitrificans</name>
    <dbReference type="NCBI Taxonomy" id="547122"/>
    <lineage>
        <taxon>Bacteria</taxon>
        <taxon>Pseudomonadati</taxon>
        <taxon>Pseudomonadota</taxon>
        <taxon>Gammaproteobacteria</taxon>
        <taxon>Chromatiales</taxon>
        <taxon>Ectothiorhodospiraceae</taxon>
        <taxon>Thioalbus</taxon>
    </lineage>
</organism>
<dbReference type="PANTHER" id="PTHR33279:SF6">
    <property type="entry name" value="SULFUR CARRIER PROTEIN YEDF-RELATED"/>
    <property type="match status" value="1"/>
</dbReference>
<dbReference type="SUPFAM" id="SSF64307">
    <property type="entry name" value="SirA-like"/>
    <property type="match status" value="1"/>
</dbReference>
<feature type="domain" description="UPF0033" evidence="2">
    <location>
        <begin position="3"/>
        <end position="71"/>
    </location>
</feature>
<evidence type="ECO:0000313" key="3">
    <source>
        <dbReference type="EMBL" id="RCX31155.1"/>
    </source>
</evidence>
<protein>
    <submittedName>
        <fullName evidence="3">tRNA 2-thiouridine synthesizing protein A</fullName>
    </submittedName>
</protein>
<dbReference type="AlphaFoldDB" id="A0A369CDE5"/>
<evidence type="ECO:0000256" key="1">
    <source>
        <dbReference type="ARBA" id="ARBA00008984"/>
    </source>
</evidence>
<dbReference type="Gene3D" id="3.30.110.40">
    <property type="entry name" value="TusA-like domain"/>
    <property type="match status" value="1"/>
</dbReference>
<dbReference type="EMBL" id="QPJY01000003">
    <property type="protein sequence ID" value="RCX31155.1"/>
    <property type="molecule type" value="Genomic_DNA"/>
</dbReference>
<reference evidence="3 4" key="1">
    <citation type="submission" date="2018-07" db="EMBL/GenBank/DDBJ databases">
        <title>Genomic Encyclopedia of Type Strains, Phase IV (KMG-IV): sequencing the most valuable type-strain genomes for metagenomic binning, comparative biology and taxonomic classification.</title>
        <authorList>
            <person name="Goeker M."/>
        </authorList>
    </citation>
    <scope>NUCLEOTIDE SEQUENCE [LARGE SCALE GENOMIC DNA]</scope>
    <source>
        <strain evidence="3 4">DSM 26407</strain>
    </source>
</reference>
<dbReference type="RefSeq" id="WP_211314853.1">
    <property type="nucleotide sequence ID" value="NZ_QPJY01000003.1"/>
</dbReference>
<comment type="caution">
    <text evidence="3">The sequence shown here is derived from an EMBL/GenBank/DDBJ whole genome shotgun (WGS) entry which is preliminary data.</text>
</comment>
<dbReference type="Proteomes" id="UP000252707">
    <property type="component" value="Unassembled WGS sequence"/>
</dbReference>
<dbReference type="InterPro" id="IPR036868">
    <property type="entry name" value="TusA-like_sf"/>
</dbReference>
<dbReference type="CDD" id="cd00291">
    <property type="entry name" value="SirA_YedF_YeeD"/>
    <property type="match status" value="1"/>
</dbReference>
<dbReference type="Pfam" id="PF01206">
    <property type="entry name" value="TusA"/>
    <property type="match status" value="1"/>
</dbReference>
<comment type="similarity">
    <text evidence="1">Belongs to the sulfur carrier protein TusA family.</text>
</comment>
<dbReference type="InterPro" id="IPR001455">
    <property type="entry name" value="TusA-like"/>
</dbReference>
<name>A0A369CDE5_9GAMM</name>
<keyword evidence="4" id="KW-1185">Reference proteome</keyword>
<accession>A0A369CDE5</accession>